<dbReference type="AlphaFoldDB" id="A0AAE1I5K8"/>
<dbReference type="PROSITE" id="PS51885">
    <property type="entry name" value="NEPRILYSIN"/>
    <property type="match status" value="1"/>
</dbReference>
<dbReference type="GO" id="GO:0016485">
    <property type="term" value="P:protein processing"/>
    <property type="evidence" value="ECO:0007669"/>
    <property type="project" value="TreeGrafter"/>
</dbReference>
<dbReference type="Gene3D" id="1.10.1380.10">
    <property type="entry name" value="Neutral endopeptidase , domain2"/>
    <property type="match status" value="1"/>
</dbReference>
<evidence type="ECO:0000259" key="11">
    <source>
        <dbReference type="Pfam" id="PF05649"/>
    </source>
</evidence>
<dbReference type="PANTHER" id="PTHR11733">
    <property type="entry name" value="ZINC METALLOPROTEASE FAMILY M13 NEPRILYSIN-RELATED"/>
    <property type="match status" value="1"/>
</dbReference>
<comment type="cofactor">
    <cofactor evidence="1">
        <name>Zn(2+)</name>
        <dbReference type="ChEBI" id="CHEBI:29105"/>
    </cofactor>
</comment>
<evidence type="ECO:0000256" key="3">
    <source>
        <dbReference type="ARBA" id="ARBA00007357"/>
    </source>
</evidence>
<keyword evidence="13" id="KW-1185">Reference proteome</keyword>
<evidence type="ECO:0000256" key="7">
    <source>
        <dbReference type="ARBA" id="ARBA00022833"/>
    </source>
</evidence>
<dbReference type="GO" id="GO:0004222">
    <property type="term" value="F:metalloendopeptidase activity"/>
    <property type="evidence" value="ECO:0007669"/>
    <property type="project" value="InterPro"/>
</dbReference>
<dbReference type="InterPro" id="IPR024079">
    <property type="entry name" value="MetalloPept_cat_dom_sf"/>
</dbReference>
<feature type="domain" description="Peptidase M13 N-terminal" evidence="11">
    <location>
        <begin position="56"/>
        <end position="443"/>
    </location>
</feature>
<comment type="similarity">
    <text evidence="3">Belongs to the peptidase M13 family.</text>
</comment>
<feature type="chain" id="PRO_5042086256" evidence="9">
    <location>
        <begin position="17"/>
        <end position="748"/>
    </location>
</feature>
<reference evidence="12" key="1">
    <citation type="submission" date="2021-07" db="EMBL/GenBank/DDBJ databases">
        <authorList>
            <person name="Catto M.A."/>
            <person name="Jacobson A."/>
            <person name="Kennedy G."/>
            <person name="Labadie P."/>
            <person name="Hunt B.G."/>
            <person name="Srinivasan R."/>
        </authorList>
    </citation>
    <scope>NUCLEOTIDE SEQUENCE</scope>
    <source>
        <strain evidence="12">PL_HMW_Pooled</strain>
        <tissue evidence="12">Head</tissue>
    </source>
</reference>
<evidence type="ECO:0000256" key="6">
    <source>
        <dbReference type="ARBA" id="ARBA00022801"/>
    </source>
</evidence>
<dbReference type="Proteomes" id="UP001219518">
    <property type="component" value="Unassembled WGS sequence"/>
</dbReference>
<dbReference type="GO" id="GO:0046872">
    <property type="term" value="F:metal ion binding"/>
    <property type="evidence" value="ECO:0007669"/>
    <property type="project" value="UniProtKB-KW"/>
</dbReference>
<comment type="caution">
    <text evidence="12">The sequence shown here is derived from an EMBL/GenBank/DDBJ whole genome shotgun (WGS) entry which is preliminary data.</text>
</comment>
<dbReference type="InterPro" id="IPR042089">
    <property type="entry name" value="Peptidase_M13_dom_2"/>
</dbReference>
<gene>
    <name evidence="12" type="ORF">KUF71_013084</name>
</gene>
<dbReference type="GO" id="GO:0005886">
    <property type="term" value="C:plasma membrane"/>
    <property type="evidence" value="ECO:0007669"/>
    <property type="project" value="UniProtKB-SubCell"/>
</dbReference>
<dbReference type="InterPro" id="IPR018497">
    <property type="entry name" value="Peptidase_M13_C"/>
</dbReference>
<name>A0AAE1I5K8_9NEOP</name>
<protein>
    <submittedName>
        <fullName evidence="12">Neprilysin-2</fullName>
    </submittedName>
</protein>
<comment type="subcellular location">
    <subcellularLocation>
        <location evidence="2">Cell membrane</location>
        <topology evidence="2">Single-pass type II membrane protein</topology>
    </subcellularLocation>
</comment>
<evidence type="ECO:0000259" key="10">
    <source>
        <dbReference type="Pfam" id="PF01431"/>
    </source>
</evidence>
<dbReference type="EMBL" id="JAHWGI010001437">
    <property type="protein sequence ID" value="KAK3932625.1"/>
    <property type="molecule type" value="Genomic_DNA"/>
</dbReference>
<keyword evidence="4" id="KW-0645">Protease</keyword>
<dbReference type="InterPro" id="IPR008753">
    <property type="entry name" value="Peptidase_M13_N"/>
</dbReference>
<sequence>MGAALLIALLAVAVSGGPVAPPATPGPELDDDFCYTDGCNRTVSSLALSINTSVDPCQDFFQYACGGFVQDTEIPPGMTTVSIISQMGQRLREQLQGLLAAPESASDPASFNKAKRLYGSCVNTERLEELGVQPALRILEAVGGWPMLLAGSWDEDKFDWLSTLYAFEDIGIDSGNFLFSFGIKIDVPNTTRHIIQIDPPAFNLDVKALDIATQLRRIQENSRKMEKSAVLLAGTDENAGSIKLEAHLASMLEVSLNQGTKSLEDKHNLLLNINRMNVSSLQTEFPFVRWMEYLGRMLPAGAGASLTDAEVVMVSDLGYLRSLGAELAKVPKRTLANYMVWRALEAGVLPLLNEKACTILEQTSGNRASDCVHLVQTNMRMATAAMYVRNFSSVEVRSKVREMVQDIGKEMLHLLESVEWMDPATRQQAVLKAGAMHHHVGFPDELLNDTLLDDYYSGVEVLADRLLDNTLALDKESRRREANKFRTPAKKREWTGVTGYADIVNAFYLHSENSLSIPAGILQGAFFQNDRPQYMNYGGIGFAIGHEVSHGFDETGGLFNIHGLMENWWEEETKKRFDEKVKCIVDMYSTLRSDEVNATVASVTLSASLTTQVNGVITQSENIADNAALKLAYRAYRRYTARRGPEQGVVIPVVERMGEEPGAGPPGDTASHSPHVSLKPRQMFWVSFASLWCDKHKERELYRTLRLSDHLPGVHRVNGALRNQEAFAEDFNCPKGTPMNPEHKCEVW</sequence>
<feature type="domain" description="Peptidase M13 C-terminal" evidence="10">
    <location>
        <begin position="678"/>
        <end position="747"/>
    </location>
</feature>
<organism evidence="12 13">
    <name type="scientific">Frankliniella fusca</name>
    <dbReference type="NCBI Taxonomy" id="407009"/>
    <lineage>
        <taxon>Eukaryota</taxon>
        <taxon>Metazoa</taxon>
        <taxon>Ecdysozoa</taxon>
        <taxon>Arthropoda</taxon>
        <taxon>Hexapoda</taxon>
        <taxon>Insecta</taxon>
        <taxon>Pterygota</taxon>
        <taxon>Neoptera</taxon>
        <taxon>Paraneoptera</taxon>
        <taxon>Thysanoptera</taxon>
        <taxon>Terebrantia</taxon>
        <taxon>Thripoidea</taxon>
        <taxon>Thripidae</taxon>
        <taxon>Frankliniella</taxon>
    </lineage>
</organism>
<keyword evidence="8" id="KW-0482">Metalloprotease</keyword>
<feature type="domain" description="Peptidase M13 C-terminal" evidence="10">
    <location>
        <begin position="505"/>
        <end position="641"/>
    </location>
</feature>
<evidence type="ECO:0000313" key="12">
    <source>
        <dbReference type="EMBL" id="KAK3932625.1"/>
    </source>
</evidence>
<evidence type="ECO:0000313" key="13">
    <source>
        <dbReference type="Proteomes" id="UP001219518"/>
    </source>
</evidence>
<dbReference type="PANTHER" id="PTHR11733:SF224">
    <property type="entry name" value="NEPRILYSIN-2"/>
    <property type="match status" value="1"/>
</dbReference>
<evidence type="ECO:0000256" key="5">
    <source>
        <dbReference type="ARBA" id="ARBA00022723"/>
    </source>
</evidence>
<dbReference type="Pfam" id="PF01431">
    <property type="entry name" value="Peptidase_M13"/>
    <property type="match status" value="2"/>
</dbReference>
<evidence type="ECO:0000256" key="4">
    <source>
        <dbReference type="ARBA" id="ARBA00022670"/>
    </source>
</evidence>
<dbReference type="CDD" id="cd08662">
    <property type="entry name" value="M13"/>
    <property type="match status" value="1"/>
</dbReference>
<accession>A0AAE1I5K8</accession>
<evidence type="ECO:0000256" key="8">
    <source>
        <dbReference type="ARBA" id="ARBA00023049"/>
    </source>
</evidence>
<keyword evidence="9" id="KW-0732">Signal</keyword>
<keyword evidence="7" id="KW-0862">Zinc</keyword>
<dbReference type="SUPFAM" id="SSF55486">
    <property type="entry name" value="Metalloproteases ('zincins'), catalytic domain"/>
    <property type="match status" value="1"/>
</dbReference>
<dbReference type="PRINTS" id="PR00786">
    <property type="entry name" value="NEPRILYSIN"/>
</dbReference>
<feature type="signal peptide" evidence="9">
    <location>
        <begin position="1"/>
        <end position="16"/>
    </location>
</feature>
<evidence type="ECO:0000256" key="2">
    <source>
        <dbReference type="ARBA" id="ARBA00004401"/>
    </source>
</evidence>
<evidence type="ECO:0000256" key="1">
    <source>
        <dbReference type="ARBA" id="ARBA00001947"/>
    </source>
</evidence>
<dbReference type="Pfam" id="PF05649">
    <property type="entry name" value="Peptidase_M13_N"/>
    <property type="match status" value="1"/>
</dbReference>
<evidence type="ECO:0000256" key="9">
    <source>
        <dbReference type="SAM" id="SignalP"/>
    </source>
</evidence>
<proteinExistence type="inferred from homology"/>
<dbReference type="Gene3D" id="3.40.390.10">
    <property type="entry name" value="Collagenase (Catalytic Domain)"/>
    <property type="match status" value="1"/>
</dbReference>
<reference evidence="12" key="2">
    <citation type="journal article" date="2023" name="BMC Genomics">
        <title>Pest status, molecular evolution, and epigenetic factors derived from the genome assembly of Frankliniella fusca, a thysanopteran phytovirus vector.</title>
        <authorList>
            <person name="Catto M.A."/>
            <person name="Labadie P.E."/>
            <person name="Jacobson A.L."/>
            <person name="Kennedy G.G."/>
            <person name="Srinivasan R."/>
            <person name="Hunt B.G."/>
        </authorList>
    </citation>
    <scope>NUCLEOTIDE SEQUENCE</scope>
    <source>
        <strain evidence="12">PL_HMW_Pooled</strain>
    </source>
</reference>
<dbReference type="InterPro" id="IPR000718">
    <property type="entry name" value="Peptidase_M13"/>
</dbReference>
<keyword evidence="6" id="KW-0378">Hydrolase</keyword>
<keyword evidence="5" id="KW-0479">Metal-binding</keyword>